<dbReference type="AlphaFoldDB" id="A0A286UWX9"/>
<proteinExistence type="predicted"/>
<feature type="region of interest" description="Disordered" evidence="1">
    <location>
        <begin position="212"/>
        <end position="256"/>
    </location>
</feature>
<dbReference type="OrthoDB" id="10037289at2759"/>
<feature type="compositionally biased region" description="Acidic residues" evidence="1">
    <location>
        <begin position="227"/>
        <end position="244"/>
    </location>
</feature>
<accession>A0A286UWX9</accession>
<dbReference type="Proteomes" id="UP000217199">
    <property type="component" value="Unassembled WGS sequence"/>
</dbReference>
<evidence type="ECO:0000256" key="1">
    <source>
        <dbReference type="SAM" id="MobiDB-lite"/>
    </source>
</evidence>
<evidence type="ECO:0000313" key="2">
    <source>
        <dbReference type="EMBL" id="PAV24061.1"/>
    </source>
</evidence>
<dbReference type="InParanoid" id="A0A286UWX9"/>
<keyword evidence="3" id="KW-1185">Reference proteome</keyword>
<name>A0A286UWX9_9AGAM</name>
<dbReference type="EMBL" id="NBII01000001">
    <property type="protein sequence ID" value="PAV24061.1"/>
    <property type="molecule type" value="Genomic_DNA"/>
</dbReference>
<evidence type="ECO:0000313" key="3">
    <source>
        <dbReference type="Proteomes" id="UP000217199"/>
    </source>
</evidence>
<feature type="compositionally biased region" description="Basic and acidic residues" evidence="1">
    <location>
        <begin position="212"/>
        <end position="226"/>
    </location>
</feature>
<reference evidence="2 3" key="1">
    <citation type="journal article" date="2017" name="Mol. Ecol.">
        <title>Comparative and population genomic landscape of Phellinus noxius: A hypervariable fungus causing root rot in trees.</title>
        <authorList>
            <person name="Chung C.L."/>
            <person name="Lee T.J."/>
            <person name="Akiba M."/>
            <person name="Lee H.H."/>
            <person name="Kuo T.H."/>
            <person name="Liu D."/>
            <person name="Ke H.M."/>
            <person name="Yokoi T."/>
            <person name="Roa M.B."/>
            <person name="Lu M.J."/>
            <person name="Chang Y.Y."/>
            <person name="Ann P.J."/>
            <person name="Tsai J.N."/>
            <person name="Chen C.Y."/>
            <person name="Tzean S.S."/>
            <person name="Ota Y."/>
            <person name="Hattori T."/>
            <person name="Sahashi N."/>
            <person name="Liou R.F."/>
            <person name="Kikuchi T."/>
            <person name="Tsai I.J."/>
        </authorList>
    </citation>
    <scope>NUCLEOTIDE SEQUENCE [LARGE SCALE GENOMIC DNA]</scope>
    <source>
        <strain evidence="2 3">FFPRI411160</strain>
    </source>
</reference>
<gene>
    <name evidence="2" type="ORF">PNOK_0112900</name>
</gene>
<sequence length="316" mass="37054">MPATRNSLNVGFKLPPDYTFSPSGQLMHKEAFERLHKLIKESEKRDPDRFNMHISNDFFGYGILELIDECMSSIHHFTIKKRWLEAWYALHGLSEFRIMLDEWSNVDDGDRVIATEKAFAAHLVKTIRELDAAGLFNEKKLPELQFALRHMAEWANSMGDTLDCEYAKVLNGYGRKLFGRFTPEELKERKMQLSKPFAEFLKGLTREEREERGDIYEYMDPDGKTGDEDDEKTDGDDNEDDDSCESNKGVTPQPWWGDADPHDINFKHSSFTFSSTWKNYKEQIATEESRFWKSLHGSYYDLTTWSEKEKRKYKYA</sequence>
<protein>
    <submittedName>
        <fullName evidence="2">Uncharacterized protein</fullName>
    </submittedName>
</protein>
<organism evidence="2 3">
    <name type="scientific">Pyrrhoderma noxium</name>
    <dbReference type="NCBI Taxonomy" id="2282107"/>
    <lineage>
        <taxon>Eukaryota</taxon>
        <taxon>Fungi</taxon>
        <taxon>Dikarya</taxon>
        <taxon>Basidiomycota</taxon>
        <taxon>Agaricomycotina</taxon>
        <taxon>Agaricomycetes</taxon>
        <taxon>Hymenochaetales</taxon>
        <taxon>Hymenochaetaceae</taxon>
        <taxon>Pyrrhoderma</taxon>
    </lineage>
</organism>
<comment type="caution">
    <text evidence="2">The sequence shown here is derived from an EMBL/GenBank/DDBJ whole genome shotgun (WGS) entry which is preliminary data.</text>
</comment>